<comment type="caution">
    <text evidence="1">The sequence shown here is derived from an EMBL/GenBank/DDBJ whole genome shotgun (WGS) entry which is preliminary data.</text>
</comment>
<name>A0A8X6Q3R6_NEPPI</name>
<dbReference type="AlphaFoldDB" id="A0A8X6Q3R6"/>
<protein>
    <submittedName>
        <fullName evidence="1">Uncharacterized protein</fullName>
    </submittedName>
</protein>
<gene>
    <name evidence="1" type="ORF">NPIL_487721</name>
</gene>
<keyword evidence="2" id="KW-1185">Reference proteome</keyword>
<reference evidence="1" key="1">
    <citation type="submission" date="2020-08" db="EMBL/GenBank/DDBJ databases">
        <title>Multicomponent nature underlies the extraordinary mechanical properties of spider dragline silk.</title>
        <authorList>
            <person name="Kono N."/>
            <person name="Nakamura H."/>
            <person name="Mori M."/>
            <person name="Yoshida Y."/>
            <person name="Ohtoshi R."/>
            <person name="Malay A.D."/>
            <person name="Moran D.A.P."/>
            <person name="Tomita M."/>
            <person name="Numata K."/>
            <person name="Arakawa K."/>
        </authorList>
    </citation>
    <scope>NUCLEOTIDE SEQUENCE</scope>
</reference>
<organism evidence="1 2">
    <name type="scientific">Nephila pilipes</name>
    <name type="common">Giant wood spider</name>
    <name type="synonym">Nephila maculata</name>
    <dbReference type="NCBI Taxonomy" id="299642"/>
    <lineage>
        <taxon>Eukaryota</taxon>
        <taxon>Metazoa</taxon>
        <taxon>Ecdysozoa</taxon>
        <taxon>Arthropoda</taxon>
        <taxon>Chelicerata</taxon>
        <taxon>Arachnida</taxon>
        <taxon>Araneae</taxon>
        <taxon>Araneomorphae</taxon>
        <taxon>Entelegynae</taxon>
        <taxon>Araneoidea</taxon>
        <taxon>Nephilidae</taxon>
        <taxon>Nephila</taxon>
    </lineage>
</organism>
<evidence type="ECO:0000313" key="1">
    <source>
        <dbReference type="EMBL" id="GFT94464.1"/>
    </source>
</evidence>
<evidence type="ECO:0000313" key="2">
    <source>
        <dbReference type="Proteomes" id="UP000887013"/>
    </source>
</evidence>
<dbReference type="EMBL" id="BMAW01121515">
    <property type="protein sequence ID" value="GFT94464.1"/>
    <property type="molecule type" value="Genomic_DNA"/>
</dbReference>
<accession>A0A8X6Q3R6</accession>
<proteinExistence type="predicted"/>
<dbReference type="Proteomes" id="UP000887013">
    <property type="component" value="Unassembled WGS sequence"/>
</dbReference>
<sequence length="96" mass="11016">MLDPDMTQKNDIVQLPNSTVSKQIYTIPEPEENKVIRILKIWNFFRLQICESTDIVGSCVCEVSIQIQIEEHLMSKELETYATGNKILKDFGKGVQ</sequence>